<dbReference type="OrthoDB" id="9775082at2"/>
<keyword evidence="3" id="KW-0285">Flavoprotein</keyword>
<dbReference type="NCBIfam" id="TIGR01409">
    <property type="entry name" value="TAT_signal_seq"/>
    <property type="match status" value="1"/>
</dbReference>
<comment type="caution">
    <text evidence="8">The sequence shown here is derived from an EMBL/GenBank/DDBJ whole genome shotgun (WGS) entry which is preliminary data.</text>
</comment>
<dbReference type="PANTHER" id="PTHR42973">
    <property type="entry name" value="BINDING OXIDOREDUCTASE, PUTATIVE (AFU_ORTHOLOGUE AFUA_1G17690)-RELATED"/>
    <property type="match status" value="1"/>
</dbReference>
<dbReference type="Gene3D" id="3.40.462.20">
    <property type="match status" value="1"/>
</dbReference>
<dbReference type="InterPro" id="IPR012951">
    <property type="entry name" value="BBE"/>
</dbReference>
<dbReference type="Gene3D" id="3.30.43.10">
    <property type="entry name" value="Uridine Diphospho-n-acetylenolpyruvylglucosamine Reductase, domain 2"/>
    <property type="match status" value="1"/>
</dbReference>
<comment type="similarity">
    <text evidence="2">Belongs to the oxygen-dependent FAD-linked oxidoreductase family.</text>
</comment>
<evidence type="ECO:0000256" key="1">
    <source>
        <dbReference type="ARBA" id="ARBA00001974"/>
    </source>
</evidence>
<dbReference type="SUPFAM" id="SSF56176">
    <property type="entry name" value="FAD-binding/transporter-associated domain-like"/>
    <property type="match status" value="1"/>
</dbReference>
<dbReference type="PROSITE" id="PS51387">
    <property type="entry name" value="FAD_PCMH"/>
    <property type="match status" value="1"/>
</dbReference>
<evidence type="ECO:0000256" key="5">
    <source>
        <dbReference type="ARBA" id="ARBA00023002"/>
    </source>
</evidence>
<dbReference type="InterPro" id="IPR016166">
    <property type="entry name" value="FAD-bd_PCMH"/>
</dbReference>
<evidence type="ECO:0000313" key="8">
    <source>
        <dbReference type="EMBL" id="MRG96711.1"/>
    </source>
</evidence>
<organism evidence="8 9">
    <name type="scientific">Polyangium spumosum</name>
    <dbReference type="NCBI Taxonomy" id="889282"/>
    <lineage>
        <taxon>Bacteria</taxon>
        <taxon>Pseudomonadati</taxon>
        <taxon>Myxococcota</taxon>
        <taxon>Polyangia</taxon>
        <taxon>Polyangiales</taxon>
        <taxon>Polyangiaceae</taxon>
        <taxon>Polyangium</taxon>
    </lineage>
</organism>
<dbReference type="InterPro" id="IPR016167">
    <property type="entry name" value="FAD-bd_PCMH_sub1"/>
</dbReference>
<accession>A0A6N7Q748</accession>
<evidence type="ECO:0000259" key="7">
    <source>
        <dbReference type="PROSITE" id="PS51387"/>
    </source>
</evidence>
<protein>
    <submittedName>
        <fullName evidence="8">FAD-binding protein</fullName>
    </submittedName>
</protein>
<keyword evidence="4" id="KW-0274">FAD</keyword>
<dbReference type="PROSITE" id="PS51318">
    <property type="entry name" value="TAT"/>
    <property type="match status" value="1"/>
</dbReference>
<dbReference type="Pfam" id="PF08031">
    <property type="entry name" value="BBE"/>
    <property type="match status" value="1"/>
</dbReference>
<evidence type="ECO:0000256" key="4">
    <source>
        <dbReference type="ARBA" id="ARBA00022827"/>
    </source>
</evidence>
<keyword evidence="6" id="KW-0732">Signal</keyword>
<dbReference type="GO" id="GO:0071949">
    <property type="term" value="F:FAD binding"/>
    <property type="evidence" value="ECO:0007669"/>
    <property type="project" value="InterPro"/>
</dbReference>
<reference evidence="8 9" key="1">
    <citation type="submission" date="2019-10" db="EMBL/GenBank/DDBJ databases">
        <title>A soil myxobacterium in the family Polyangiaceae.</title>
        <authorList>
            <person name="Li Y."/>
            <person name="Wang J."/>
        </authorList>
    </citation>
    <scope>NUCLEOTIDE SEQUENCE [LARGE SCALE GENOMIC DNA]</scope>
    <source>
        <strain evidence="8 9">DSM 14734</strain>
    </source>
</reference>
<evidence type="ECO:0000256" key="3">
    <source>
        <dbReference type="ARBA" id="ARBA00022630"/>
    </source>
</evidence>
<dbReference type="Pfam" id="PF01565">
    <property type="entry name" value="FAD_binding_4"/>
    <property type="match status" value="1"/>
</dbReference>
<gene>
    <name evidence="8" type="ORF">GF068_33025</name>
</gene>
<feature type="signal peptide" evidence="6">
    <location>
        <begin position="1"/>
        <end position="22"/>
    </location>
</feature>
<name>A0A6N7Q748_9BACT</name>
<dbReference type="InterPro" id="IPR016169">
    <property type="entry name" value="FAD-bd_PCMH_sub2"/>
</dbReference>
<dbReference type="PANTHER" id="PTHR42973:SF39">
    <property type="entry name" value="FAD-BINDING PCMH-TYPE DOMAIN-CONTAINING PROTEIN"/>
    <property type="match status" value="1"/>
</dbReference>
<dbReference type="InterPro" id="IPR019546">
    <property type="entry name" value="TAT_signal_bac_arc"/>
</dbReference>
<feature type="chain" id="PRO_5026776638" evidence="6">
    <location>
        <begin position="23"/>
        <end position="487"/>
    </location>
</feature>
<evidence type="ECO:0000313" key="9">
    <source>
        <dbReference type="Proteomes" id="UP000440224"/>
    </source>
</evidence>
<dbReference type="RefSeq" id="WP_153823517.1">
    <property type="nucleotide sequence ID" value="NZ_WJIE01000013.1"/>
</dbReference>
<dbReference type="Gene3D" id="3.30.465.10">
    <property type="match status" value="1"/>
</dbReference>
<proteinExistence type="inferred from homology"/>
<keyword evidence="9" id="KW-1185">Reference proteome</keyword>
<dbReference type="GO" id="GO:0016491">
    <property type="term" value="F:oxidoreductase activity"/>
    <property type="evidence" value="ECO:0007669"/>
    <property type="project" value="UniProtKB-KW"/>
</dbReference>
<evidence type="ECO:0000256" key="6">
    <source>
        <dbReference type="SAM" id="SignalP"/>
    </source>
</evidence>
<feature type="domain" description="FAD-binding PCMH-type" evidence="7">
    <location>
        <begin position="61"/>
        <end position="232"/>
    </location>
</feature>
<dbReference type="SUPFAM" id="SSF55103">
    <property type="entry name" value="FAD-linked oxidases, C-terminal domain"/>
    <property type="match status" value="1"/>
</dbReference>
<dbReference type="EMBL" id="WJIE01000013">
    <property type="protein sequence ID" value="MRG96711.1"/>
    <property type="molecule type" value="Genomic_DNA"/>
</dbReference>
<keyword evidence="5" id="KW-0560">Oxidoreductase</keyword>
<comment type="cofactor">
    <cofactor evidence="1">
        <name>FAD</name>
        <dbReference type="ChEBI" id="CHEBI:57692"/>
    </cofactor>
</comment>
<dbReference type="InterPro" id="IPR050416">
    <property type="entry name" value="FAD-linked_Oxidoreductase"/>
</dbReference>
<dbReference type="Proteomes" id="UP000440224">
    <property type="component" value="Unassembled WGS sequence"/>
</dbReference>
<dbReference type="AlphaFoldDB" id="A0A6N7Q748"/>
<dbReference type="InterPro" id="IPR016164">
    <property type="entry name" value="FAD-linked_Oxase-like_C"/>
</dbReference>
<dbReference type="InterPro" id="IPR006311">
    <property type="entry name" value="TAT_signal"/>
</dbReference>
<sequence length="487" mass="52497">MRSRSSRRQFLQMAGASGAALAAGLEPGAAGAVQGERLTGRVVVPGDLGYEDARESYNGRFSRHPLAIVFCQNVNDVVNAIRWARARGVPVRPRSGRHCYEAYSTADDALVIDVSDMRTVRVAEDRRTAVIEAGASLLHVYDSLGEVGVTLPAGSCPTVGVAGLTLGGGHGALVRTLGLLCDSLRAVEMVTAAGEVIFADETHEPDLLWASRGGGGGNFGIVTAFTFEVHPIPDVTVFDLSWRKGDLAQVLTAWQDFAPYADDRLTCGLSLLGSGRVRCGGQLVGGGADELRALLDPLLSAAAPTSLSIRRMPYMQAIGEFAELGGDADAWTSPVRQTQRKFKNTSAYAYEPFGSDAIATMIAELERAPSPRCLVHLNAYGGAVARIAPDATAFPHREALCSMQYQSYWEDPRDEARFIAWVDHFRRAMLPYTRGAYVNYIDILVEDWPTAYYGANLPRLAAIKAKYDPDGVFSFPQSIPPPSAREP</sequence>
<dbReference type="InterPro" id="IPR006094">
    <property type="entry name" value="Oxid_FAD_bind_N"/>
</dbReference>
<evidence type="ECO:0000256" key="2">
    <source>
        <dbReference type="ARBA" id="ARBA00005466"/>
    </source>
</evidence>
<dbReference type="InterPro" id="IPR036318">
    <property type="entry name" value="FAD-bd_PCMH-like_sf"/>
</dbReference>